<dbReference type="Gene3D" id="3.90.1570.10">
    <property type="entry name" value="tt1808, chain A"/>
    <property type="match status" value="1"/>
</dbReference>
<proteinExistence type="predicted"/>
<dbReference type="InterPro" id="IPR008538">
    <property type="entry name" value="Uma2"/>
</dbReference>
<dbReference type="Proteomes" id="UP000399805">
    <property type="component" value="Unassembled WGS sequence"/>
</dbReference>
<dbReference type="PANTHER" id="PTHR35400:SF3">
    <property type="entry name" value="SLL1072 PROTEIN"/>
    <property type="match status" value="1"/>
</dbReference>
<dbReference type="SUPFAM" id="SSF52980">
    <property type="entry name" value="Restriction endonuclease-like"/>
    <property type="match status" value="1"/>
</dbReference>
<protein>
    <recommendedName>
        <fullName evidence="1">Putative restriction endonuclease domain-containing protein</fullName>
    </recommendedName>
</protein>
<accession>A0A6I8LDR5</accession>
<gene>
    <name evidence="2" type="ORF">AA23TX_00222</name>
</gene>
<reference evidence="2 3" key="1">
    <citation type="submission" date="2019-09" db="EMBL/GenBank/DDBJ databases">
        <authorList>
            <person name="Leyn A S."/>
        </authorList>
    </citation>
    <scope>NUCLEOTIDE SEQUENCE [LARGE SCALE GENOMIC DNA]</scope>
    <source>
        <strain evidence="2">AA231_1</strain>
    </source>
</reference>
<evidence type="ECO:0000313" key="2">
    <source>
        <dbReference type="EMBL" id="VVJ15201.1"/>
    </source>
</evidence>
<organism evidence="2 3">
    <name type="scientific">Amycolatopsis camponoti</name>
    <dbReference type="NCBI Taxonomy" id="2606593"/>
    <lineage>
        <taxon>Bacteria</taxon>
        <taxon>Bacillati</taxon>
        <taxon>Actinomycetota</taxon>
        <taxon>Actinomycetes</taxon>
        <taxon>Pseudonocardiales</taxon>
        <taxon>Pseudonocardiaceae</taxon>
        <taxon>Amycolatopsis</taxon>
    </lineage>
</organism>
<dbReference type="RefSeq" id="WP_155540733.1">
    <property type="nucleotide sequence ID" value="NZ_CABVGP010000001.1"/>
</dbReference>
<evidence type="ECO:0000259" key="1">
    <source>
        <dbReference type="Pfam" id="PF05685"/>
    </source>
</evidence>
<name>A0A6I8LDR5_9PSEU</name>
<keyword evidence="3" id="KW-1185">Reference proteome</keyword>
<dbReference type="InterPro" id="IPR011335">
    <property type="entry name" value="Restrct_endonuc-II-like"/>
</dbReference>
<evidence type="ECO:0000313" key="3">
    <source>
        <dbReference type="Proteomes" id="UP000399805"/>
    </source>
</evidence>
<sequence>MTALPQPGPARRWEIPDHLLTIEEYAALGETETGFTELVEGRVVMSPSPSRRHNKAAYLLGRQLESQLPPELDFTLDIDVDLGLAPRGEAGFSRRPDLLIAYREANARVDDEDGMYRAGDVLVAVEVVSPGSKRTDYQVKHDEYADAGIPHYWIVDLTEPVSLVACHQAGEFGYMDAAAVTGTFTTDVPFPVEIDLDALLD</sequence>
<dbReference type="CDD" id="cd06260">
    <property type="entry name" value="DUF820-like"/>
    <property type="match status" value="1"/>
</dbReference>
<dbReference type="EMBL" id="CABVGP010000001">
    <property type="protein sequence ID" value="VVJ15201.1"/>
    <property type="molecule type" value="Genomic_DNA"/>
</dbReference>
<dbReference type="PANTHER" id="PTHR35400">
    <property type="entry name" value="SLR1083 PROTEIN"/>
    <property type="match status" value="1"/>
</dbReference>
<dbReference type="AlphaFoldDB" id="A0A6I8LDR5"/>
<dbReference type="Pfam" id="PF05685">
    <property type="entry name" value="Uma2"/>
    <property type="match status" value="1"/>
</dbReference>
<dbReference type="InterPro" id="IPR012296">
    <property type="entry name" value="Nuclease_put_TT1808"/>
</dbReference>
<feature type="domain" description="Putative restriction endonuclease" evidence="1">
    <location>
        <begin position="23"/>
        <end position="164"/>
    </location>
</feature>